<dbReference type="InterPro" id="IPR025447">
    <property type="entry name" value="DUF4192"/>
</dbReference>
<comment type="caution">
    <text evidence="1">The sequence shown here is derived from an EMBL/GenBank/DDBJ whole genome shotgun (WGS) entry which is preliminary data.</text>
</comment>
<sequence>MTTPTSAHDSPCPHDPRTARAVRISDPGDLVSAVPALLGFHPHRSLVVICLTGTSVGAVMRHDLRPGETAVMRIVLEQFTAVAVREGADRILVVMVDDRLPDRPSPCDLAPYREIVTVFDELLGAHGIEIAATHLVARIVTGAEWTGLDGTARGVLPDPTASRVAVAQVLGGRAIRASRDELEAVLLPNSLDDQQRVAYLIDDARARISCGDGVARTATDPNGVDRHGLERVLVGIARTAAGEEATTEECAELALVLENPRVRDALLALSAGAYADDAEQLWIALARALPEPERAEPLALLGFGAYLRGDGPMAGVALTAALAADPCHRLATLLDDALQRGMRPDVLRELADVGRDIAAELGVPLPPLT</sequence>
<dbReference type="Proteomes" id="UP001629745">
    <property type="component" value="Unassembled WGS sequence"/>
</dbReference>
<proteinExistence type="predicted"/>
<organism evidence="1 2">
    <name type="scientific">Rhodococcus parequi</name>
    <dbReference type="NCBI Taxonomy" id="3137122"/>
    <lineage>
        <taxon>Bacteria</taxon>
        <taxon>Bacillati</taxon>
        <taxon>Actinomycetota</taxon>
        <taxon>Actinomycetes</taxon>
        <taxon>Mycobacteriales</taxon>
        <taxon>Nocardiaceae</taxon>
        <taxon>Rhodococcus</taxon>
    </lineage>
</organism>
<gene>
    <name evidence="1" type="ORF">ABEU20_004332</name>
</gene>
<dbReference type="EMBL" id="JBDLNV010000007">
    <property type="protein sequence ID" value="MFM1725709.1"/>
    <property type="molecule type" value="Genomic_DNA"/>
</dbReference>
<name>A0ABW9FJG5_9NOCA</name>
<keyword evidence="2" id="KW-1185">Reference proteome</keyword>
<dbReference type="Pfam" id="PF13830">
    <property type="entry name" value="DUF4192"/>
    <property type="match status" value="1"/>
</dbReference>
<evidence type="ECO:0000313" key="2">
    <source>
        <dbReference type="Proteomes" id="UP001629745"/>
    </source>
</evidence>
<evidence type="ECO:0000313" key="1">
    <source>
        <dbReference type="EMBL" id="MFM1725709.1"/>
    </source>
</evidence>
<protein>
    <submittedName>
        <fullName evidence="1">DUF4192 domain-containing protein</fullName>
    </submittedName>
</protein>
<dbReference type="RefSeq" id="WP_420166172.1">
    <property type="nucleotide sequence ID" value="NZ_JBDLNV010000007.1"/>
</dbReference>
<reference evidence="1 2" key="1">
    <citation type="submission" date="2023-11" db="EMBL/GenBank/DDBJ databases">
        <authorList>
            <person name="Val-Calvo J."/>
            <person name="Scortti M."/>
            <person name="Vazquez-Boland J."/>
        </authorList>
    </citation>
    <scope>NUCLEOTIDE SEQUENCE [LARGE SCALE GENOMIC DNA]</scope>
    <source>
        <strain evidence="1 2">PAM 2766</strain>
    </source>
</reference>
<accession>A0ABW9FJG5</accession>